<keyword evidence="3 5" id="KW-1133">Transmembrane helix</keyword>
<keyword evidence="4 5" id="KW-0472">Membrane</keyword>
<sequence>MSTFESKNKKTEVIEKLIKLALITASVIAILTTFGILFSILFEAIEFFQMRSFWYFITGSEWTPGVVGSKFGAVPIFAGTFVITIIALSVAIPIGLGSAVYMSEYASPKLRDYLKPILEVLAGIPTVVYGFFAAITVAPFIVKAANTVGLEATFNSALASGIVMGIMIIPVISSLSDDVIRSVPDSQRKAAYGLGMTHGEVIKNIVLPSAMPGIISASLLGLSKALGETMIVVMAAGLRPNLSWNPLEDMTTVTVTIVNSLVGDFEFNSPETLSAFALGLILFIVTLVLNMISLSLIRKFKEKYKVNTL</sequence>
<dbReference type="InterPro" id="IPR035906">
    <property type="entry name" value="MetI-like_sf"/>
</dbReference>
<proteinExistence type="inferred from homology"/>
<reference evidence="8" key="1">
    <citation type="submission" date="2022-07" db="EMBL/GenBank/DDBJ databases">
        <title>Arcobacter roscoffensis sp. nov., a marine bacterium isolated from coastal seawater collected from Roscoff, France.</title>
        <authorList>
            <person name="Pascual J."/>
            <person name="Lepeaux C."/>
            <person name="Methner A."/>
            <person name="Overmann J."/>
        </authorList>
    </citation>
    <scope>NUCLEOTIDE SEQUENCE</scope>
    <source>
        <strain evidence="8">ARW1-2F2</strain>
    </source>
</reference>
<dbReference type="Pfam" id="PF00528">
    <property type="entry name" value="BPD_transp_1"/>
    <property type="match status" value="1"/>
</dbReference>
<comment type="function">
    <text evidence="6">Part of the binding-protein-dependent transport system for phosphate; probably responsible for the translocation of the substrate across the membrane.</text>
</comment>
<dbReference type="InterPro" id="IPR011864">
    <property type="entry name" value="Phosphate_PstC"/>
</dbReference>
<keyword evidence="5" id="KW-0813">Transport</keyword>
<dbReference type="PANTHER" id="PTHR42727:SF1">
    <property type="entry name" value="PHOSPHATE TRANSPORT SYSTEM PERMEASE"/>
    <property type="match status" value="1"/>
</dbReference>
<protein>
    <recommendedName>
        <fullName evidence="6">Phosphate transport system permease protein</fullName>
    </recommendedName>
</protein>
<keyword evidence="6" id="KW-1003">Cell membrane</keyword>
<dbReference type="EMBL" id="CP100595">
    <property type="protein sequence ID" value="UTJ06740.1"/>
    <property type="molecule type" value="Genomic_DNA"/>
</dbReference>
<feature type="transmembrane region" description="Helical" evidence="5">
    <location>
        <begin position="117"/>
        <end position="142"/>
    </location>
</feature>
<evidence type="ECO:0000259" key="7">
    <source>
        <dbReference type="PROSITE" id="PS50928"/>
    </source>
</evidence>
<feature type="transmembrane region" description="Helical" evidence="5">
    <location>
        <begin position="275"/>
        <end position="297"/>
    </location>
</feature>
<organism evidence="8 9">
    <name type="scientific">Arcobacter roscoffensis</name>
    <dbReference type="NCBI Taxonomy" id="2961520"/>
    <lineage>
        <taxon>Bacteria</taxon>
        <taxon>Pseudomonadati</taxon>
        <taxon>Campylobacterota</taxon>
        <taxon>Epsilonproteobacteria</taxon>
        <taxon>Campylobacterales</taxon>
        <taxon>Arcobacteraceae</taxon>
        <taxon>Arcobacter</taxon>
    </lineage>
</organism>
<dbReference type="SUPFAM" id="SSF161098">
    <property type="entry name" value="MetI-like"/>
    <property type="match status" value="1"/>
</dbReference>
<keyword evidence="9" id="KW-1185">Reference proteome</keyword>
<evidence type="ECO:0000256" key="1">
    <source>
        <dbReference type="ARBA" id="ARBA00004651"/>
    </source>
</evidence>
<dbReference type="Proteomes" id="UP001060012">
    <property type="component" value="Chromosome"/>
</dbReference>
<evidence type="ECO:0000313" key="8">
    <source>
        <dbReference type="EMBL" id="UTJ06740.1"/>
    </source>
</evidence>
<keyword evidence="2 5" id="KW-0812">Transmembrane</keyword>
<keyword evidence="6" id="KW-0592">Phosphate transport</keyword>
<evidence type="ECO:0000256" key="5">
    <source>
        <dbReference type="RuleBase" id="RU363032"/>
    </source>
</evidence>
<evidence type="ECO:0000313" key="9">
    <source>
        <dbReference type="Proteomes" id="UP001060012"/>
    </source>
</evidence>
<accession>A0ABY5E7M2</accession>
<evidence type="ECO:0000256" key="3">
    <source>
        <dbReference type="ARBA" id="ARBA00022989"/>
    </source>
</evidence>
<feature type="domain" description="ABC transmembrane type-1" evidence="7">
    <location>
        <begin position="77"/>
        <end position="293"/>
    </location>
</feature>
<dbReference type="NCBIfam" id="TIGR02138">
    <property type="entry name" value="phosphate_pstC"/>
    <property type="match status" value="1"/>
</dbReference>
<dbReference type="PROSITE" id="PS50928">
    <property type="entry name" value="ABC_TM1"/>
    <property type="match status" value="1"/>
</dbReference>
<evidence type="ECO:0000256" key="6">
    <source>
        <dbReference type="RuleBase" id="RU363054"/>
    </source>
</evidence>
<evidence type="ECO:0000256" key="2">
    <source>
        <dbReference type="ARBA" id="ARBA00022692"/>
    </source>
</evidence>
<feature type="transmembrane region" description="Helical" evidence="5">
    <location>
        <begin position="154"/>
        <end position="172"/>
    </location>
</feature>
<feature type="transmembrane region" description="Helical" evidence="5">
    <location>
        <begin position="72"/>
        <end position="96"/>
    </location>
</feature>
<dbReference type="PANTHER" id="PTHR42727">
    <property type="entry name" value="PHOSPHATE TRANSPORT SYSTEM PERMEASE PROTEIN"/>
    <property type="match status" value="1"/>
</dbReference>
<dbReference type="RefSeq" id="WP_254576919.1">
    <property type="nucleotide sequence ID" value="NZ_CP100595.1"/>
</dbReference>
<dbReference type="InterPro" id="IPR000515">
    <property type="entry name" value="MetI-like"/>
</dbReference>
<comment type="subcellular location">
    <subcellularLocation>
        <location evidence="1 5">Cell membrane</location>
        <topology evidence="1 5">Multi-pass membrane protein</topology>
    </subcellularLocation>
</comment>
<feature type="transmembrane region" description="Helical" evidence="5">
    <location>
        <begin position="20"/>
        <end position="42"/>
    </location>
</feature>
<gene>
    <name evidence="8" type="primary">pstC</name>
    <name evidence="8" type="ORF">NJU99_01195</name>
</gene>
<feature type="transmembrane region" description="Helical" evidence="5">
    <location>
        <begin position="213"/>
        <end position="238"/>
    </location>
</feature>
<evidence type="ECO:0000256" key="4">
    <source>
        <dbReference type="ARBA" id="ARBA00023136"/>
    </source>
</evidence>
<dbReference type="Gene3D" id="1.10.3720.10">
    <property type="entry name" value="MetI-like"/>
    <property type="match status" value="1"/>
</dbReference>
<comment type="similarity">
    <text evidence="6">Belongs to the binding-protein-dependent transport system permease family. CysTW subfamily.</text>
</comment>
<name>A0ABY5E7M2_9BACT</name>
<dbReference type="CDD" id="cd06261">
    <property type="entry name" value="TM_PBP2"/>
    <property type="match status" value="1"/>
</dbReference>